<dbReference type="AlphaFoldDB" id="A0ABD5EXJ7"/>
<dbReference type="SUPFAM" id="SSF52402">
    <property type="entry name" value="Adenine nucleotide alpha hydrolases-like"/>
    <property type="match status" value="1"/>
</dbReference>
<gene>
    <name evidence="2" type="ORF">RM877_29930</name>
</gene>
<dbReference type="Pfam" id="PF00582">
    <property type="entry name" value="Usp"/>
    <property type="match status" value="1"/>
</dbReference>
<organism evidence="2 3">
    <name type="scientific">Streptomyces doudnae</name>
    <dbReference type="NCBI Taxonomy" id="3075536"/>
    <lineage>
        <taxon>Bacteria</taxon>
        <taxon>Bacillati</taxon>
        <taxon>Actinomycetota</taxon>
        <taxon>Actinomycetes</taxon>
        <taxon>Kitasatosporales</taxon>
        <taxon>Streptomycetaceae</taxon>
        <taxon>Streptomyces</taxon>
    </lineage>
</organism>
<dbReference type="Proteomes" id="UP001183535">
    <property type="component" value="Unassembled WGS sequence"/>
</dbReference>
<proteinExistence type="predicted"/>
<dbReference type="CDD" id="cd00293">
    <property type="entry name" value="USP-like"/>
    <property type="match status" value="1"/>
</dbReference>
<reference evidence="3" key="1">
    <citation type="submission" date="2023-07" db="EMBL/GenBank/DDBJ databases">
        <title>30 novel species of actinomycetes from the DSMZ collection.</title>
        <authorList>
            <person name="Nouioui I."/>
        </authorList>
    </citation>
    <scope>NUCLEOTIDE SEQUENCE [LARGE SCALE GENOMIC DNA]</scope>
    <source>
        <strain evidence="3">DSM 41981</strain>
    </source>
</reference>
<comment type="caution">
    <text evidence="2">The sequence shown here is derived from an EMBL/GenBank/DDBJ whole genome shotgun (WGS) entry which is preliminary data.</text>
</comment>
<accession>A0ABD5EXJ7</accession>
<dbReference type="EMBL" id="JAVRES010000021">
    <property type="protein sequence ID" value="MDT0438897.1"/>
    <property type="molecule type" value="Genomic_DNA"/>
</dbReference>
<keyword evidence="3" id="KW-1185">Reference proteome</keyword>
<dbReference type="InterPro" id="IPR006016">
    <property type="entry name" value="UspA"/>
</dbReference>
<name>A0ABD5EXJ7_9ACTN</name>
<feature type="domain" description="UspA" evidence="1">
    <location>
        <begin position="10"/>
        <end position="152"/>
    </location>
</feature>
<dbReference type="Gene3D" id="3.40.50.12370">
    <property type="match status" value="1"/>
</dbReference>
<protein>
    <submittedName>
        <fullName evidence="2">Universal stress protein</fullName>
    </submittedName>
</protein>
<evidence type="ECO:0000313" key="2">
    <source>
        <dbReference type="EMBL" id="MDT0438897.1"/>
    </source>
</evidence>
<sequence length="183" mass="18930">MGRVRGDGTGRVVVGVSGSLGGLTALNRAAEEARRRRAELWAVLAWEAPGGDGPTSRAAVPEPLLREWRALAEGRLLAVLAEAFPTADGPGVPLSAVTSRGSAGRALVELACGEGDLLVVGTGRRGRLRRMCAPSVARYCLAHATCPVLAVPPSPLAAEVSALRGPGGGRRLRAEMRRLGDGR</sequence>
<evidence type="ECO:0000259" key="1">
    <source>
        <dbReference type="Pfam" id="PF00582"/>
    </source>
</evidence>
<evidence type="ECO:0000313" key="3">
    <source>
        <dbReference type="Proteomes" id="UP001183535"/>
    </source>
</evidence>
<dbReference type="RefSeq" id="WP_093824726.1">
    <property type="nucleotide sequence ID" value="NZ_JAVRES010000021.1"/>
</dbReference>